<feature type="region of interest" description="Disordered" evidence="2">
    <location>
        <begin position="127"/>
        <end position="154"/>
    </location>
</feature>
<dbReference type="InterPro" id="IPR036249">
    <property type="entry name" value="Thioredoxin-like_sf"/>
</dbReference>
<keyword evidence="5" id="KW-1185">Reference proteome</keyword>
<dbReference type="PROSITE" id="PS51352">
    <property type="entry name" value="THIOREDOXIN_2"/>
    <property type="match status" value="1"/>
</dbReference>
<gene>
    <name evidence="4" type="ORF">GSI_06141</name>
</gene>
<dbReference type="PROSITE" id="PS00194">
    <property type="entry name" value="THIOREDOXIN_1"/>
    <property type="match status" value="1"/>
</dbReference>
<name>A0A2G8SCF0_9APHY</name>
<dbReference type="Pfam" id="PF00085">
    <property type="entry name" value="Thioredoxin"/>
    <property type="match status" value="1"/>
</dbReference>
<reference evidence="4 5" key="1">
    <citation type="journal article" date="2015" name="Sci. Rep.">
        <title>Chromosome-level genome map provides insights into diverse defense mechanisms in the medicinal fungus Ganoderma sinense.</title>
        <authorList>
            <person name="Zhu Y."/>
            <person name="Xu J."/>
            <person name="Sun C."/>
            <person name="Zhou S."/>
            <person name="Xu H."/>
            <person name="Nelson D.R."/>
            <person name="Qian J."/>
            <person name="Song J."/>
            <person name="Luo H."/>
            <person name="Xiang L."/>
            <person name="Li Y."/>
            <person name="Xu Z."/>
            <person name="Ji A."/>
            <person name="Wang L."/>
            <person name="Lu S."/>
            <person name="Hayward A."/>
            <person name="Sun W."/>
            <person name="Li X."/>
            <person name="Schwartz D.C."/>
            <person name="Wang Y."/>
            <person name="Chen S."/>
        </authorList>
    </citation>
    <scope>NUCLEOTIDE SEQUENCE [LARGE SCALE GENOMIC DNA]</scope>
    <source>
        <strain evidence="4 5">ZZ0214-1</strain>
    </source>
</reference>
<dbReference type="InterPro" id="IPR013766">
    <property type="entry name" value="Thioredoxin_domain"/>
</dbReference>
<dbReference type="AlphaFoldDB" id="A0A2G8SCF0"/>
<dbReference type="PRINTS" id="PR00421">
    <property type="entry name" value="THIOREDOXIN"/>
</dbReference>
<evidence type="ECO:0000256" key="1">
    <source>
        <dbReference type="ARBA" id="ARBA00023157"/>
    </source>
</evidence>
<evidence type="ECO:0000259" key="3">
    <source>
        <dbReference type="PROSITE" id="PS51352"/>
    </source>
</evidence>
<comment type="caution">
    <text evidence="4">The sequence shown here is derived from an EMBL/GenBank/DDBJ whole genome shotgun (WGS) entry which is preliminary data.</text>
</comment>
<dbReference type="SUPFAM" id="SSF52833">
    <property type="entry name" value="Thioredoxin-like"/>
    <property type="match status" value="1"/>
</dbReference>
<evidence type="ECO:0000256" key="2">
    <source>
        <dbReference type="SAM" id="MobiDB-lite"/>
    </source>
</evidence>
<accession>A0A2G8SCF0</accession>
<organism evidence="4 5">
    <name type="scientific">Ganoderma sinense ZZ0214-1</name>
    <dbReference type="NCBI Taxonomy" id="1077348"/>
    <lineage>
        <taxon>Eukaryota</taxon>
        <taxon>Fungi</taxon>
        <taxon>Dikarya</taxon>
        <taxon>Basidiomycota</taxon>
        <taxon>Agaricomycotina</taxon>
        <taxon>Agaricomycetes</taxon>
        <taxon>Polyporales</taxon>
        <taxon>Polyporaceae</taxon>
        <taxon>Ganoderma</taxon>
    </lineage>
</organism>
<sequence>MLLRTLTRPALVSRQLPRRLPPFARAMSVSHVDNASQLDGILNKSNTKLSVIDFHATWCGPCHMIAPTYEALAKQYPNVNFLKCDVDQAKDVAQRYRVTAMPTFVFLKGAAEVDRIRGANKPALEDALRRHSSGGAPSSGGFPGKGQTLAGGNSTAGTGAGGSGVAAFQALDPQVKVLLCLLGGYLLFWYLS</sequence>
<dbReference type="OrthoDB" id="10263751at2759"/>
<dbReference type="EMBL" id="AYKW01000012">
    <property type="protein sequence ID" value="PIL31440.1"/>
    <property type="molecule type" value="Genomic_DNA"/>
</dbReference>
<evidence type="ECO:0000313" key="4">
    <source>
        <dbReference type="EMBL" id="PIL31440.1"/>
    </source>
</evidence>
<dbReference type="InterPro" id="IPR017937">
    <property type="entry name" value="Thioredoxin_CS"/>
</dbReference>
<proteinExistence type="predicted"/>
<dbReference type="CDD" id="cd02947">
    <property type="entry name" value="TRX_family"/>
    <property type="match status" value="1"/>
</dbReference>
<dbReference type="STRING" id="1077348.A0A2G8SCF0"/>
<keyword evidence="1" id="KW-1015">Disulfide bond</keyword>
<dbReference type="Proteomes" id="UP000230002">
    <property type="component" value="Unassembled WGS sequence"/>
</dbReference>
<feature type="domain" description="Thioredoxin" evidence="3">
    <location>
        <begin position="14"/>
        <end position="133"/>
    </location>
</feature>
<protein>
    <recommendedName>
        <fullName evidence="3">Thioredoxin domain-containing protein</fullName>
    </recommendedName>
</protein>
<dbReference type="Gene3D" id="3.40.30.10">
    <property type="entry name" value="Glutaredoxin"/>
    <property type="match status" value="1"/>
</dbReference>
<dbReference type="PANTHER" id="PTHR46115">
    <property type="entry name" value="THIOREDOXIN-LIKE PROTEIN 1"/>
    <property type="match status" value="1"/>
</dbReference>
<evidence type="ECO:0000313" key="5">
    <source>
        <dbReference type="Proteomes" id="UP000230002"/>
    </source>
</evidence>